<evidence type="ECO:0000313" key="4">
    <source>
        <dbReference type="Proteomes" id="UP000664203"/>
    </source>
</evidence>
<comment type="caution">
    <text evidence="3">The sequence shown here is derived from an EMBL/GenBank/DDBJ whole genome shotgun (WGS) entry which is preliminary data.</text>
</comment>
<evidence type="ECO:0000256" key="1">
    <source>
        <dbReference type="SAM" id="Phobius"/>
    </source>
</evidence>
<feature type="transmembrane region" description="Helical" evidence="1">
    <location>
        <begin position="313"/>
        <end position="332"/>
    </location>
</feature>
<evidence type="ECO:0000313" key="3">
    <source>
        <dbReference type="EMBL" id="CAF9932689.1"/>
    </source>
</evidence>
<feature type="transmembrane region" description="Helical" evidence="1">
    <location>
        <begin position="344"/>
        <end position="361"/>
    </location>
</feature>
<proteinExistence type="predicted"/>
<feature type="transmembrane region" description="Helical" evidence="1">
    <location>
        <begin position="198"/>
        <end position="220"/>
    </location>
</feature>
<dbReference type="EMBL" id="CAJPDR010000333">
    <property type="protein sequence ID" value="CAF9932689.1"/>
    <property type="molecule type" value="Genomic_DNA"/>
</dbReference>
<dbReference type="AlphaFoldDB" id="A0A8H3FXL4"/>
<feature type="transmembrane region" description="Helical" evidence="1">
    <location>
        <begin position="471"/>
        <end position="496"/>
    </location>
</feature>
<keyword evidence="1" id="KW-1133">Transmembrane helix</keyword>
<dbReference type="Proteomes" id="UP000664203">
    <property type="component" value="Unassembled WGS sequence"/>
</dbReference>
<sequence length="555" mass="61355">MRAVWILLPFQLSCLALKPAPPLNIAIIPSNNFTTLENHTKTFGLQDALNNYYDSPNGAITLFPDACVQSDGTSNCTAACLNNTQIFSNLETLHNCALFPIISVHLANNSLSADARRLADEFKIEPSSDGSSLPSRISNSIQRCFLDSCNDNPDCTGALNPTDDSGTKPSPDNLTGTLFANTYFNLCGPIPAYVNADVGGIGVFISYVMQMGLALLAFVFTIPWPSIIRAFCSGFVYCFSIMSLQRGSSKEKQIYQIPSTQSDRKYPEALTIALVDFQKAQCFFMIATNIAGLVIEQSGGLAPESLQQLYNTYILIKVIAIGGYLPITFTLLNLHMIKQLSWHLLTLSTVTIVVATTTLTLKDSAFLPTQDDFDQITVATSSGGPSSCASQNVVPWCYNPHKDGNNFGFDSSSSGDGANDILVFCLITLAIIVVDHFCRSDDPTQRKINRRILTKLGIATSEPLFPHARTILNFGTGAFHFVFFWLYIYCFSIFGWDLNLFRAYKVYDPSWGFGQIVAILVWVPTLCDFLWDQMRGVPKGFEHRLSKRYEVVKRE</sequence>
<reference evidence="3" key="1">
    <citation type="submission" date="2021-03" db="EMBL/GenBank/DDBJ databases">
        <authorList>
            <person name="Tagirdzhanova G."/>
        </authorList>
    </citation>
    <scope>NUCLEOTIDE SEQUENCE</scope>
</reference>
<organism evidence="3 4">
    <name type="scientific">Alectoria fallacina</name>
    <dbReference type="NCBI Taxonomy" id="1903189"/>
    <lineage>
        <taxon>Eukaryota</taxon>
        <taxon>Fungi</taxon>
        <taxon>Dikarya</taxon>
        <taxon>Ascomycota</taxon>
        <taxon>Pezizomycotina</taxon>
        <taxon>Lecanoromycetes</taxon>
        <taxon>OSLEUM clade</taxon>
        <taxon>Lecanoromycetidae</taxon>
        <taxon>Lecanorales</taxon>
        <taxon>Lecanorineae</taxon>
        <taxon>Parmeliaceae</taxon>
        <taxon>Alectoria</taxon>
    </lineage>
</organism>
<name>A0A8H3FXL4_9LECA</name>
<feature type="signal peptide" evidence="2">
    <location>
        <begin position="1"/>
        <end position="16"/>
    </location>
</feature>
<keyword evidence="1" id="KW-0472">Membrane</keyword>
<keyword evidence="4" id="KW-1185">Reference proteome</keyword>
<evidence type="ECO:0000256" key="2">
    <source>
        <dbReference type="SAM" id="SignalP"/>
    </source>
</evidence>
<accession>A0A8H3FXL4</accession>
<feature type="chain" id="PRO_5034816911" evidence="2">
    <location>
        <begin position="17"/>
        <end position="555"/>
    </location>
</feature>
<keyword evidence="1" id="KW-0812">Transmembrane</keyword>
<feature type="transmembrane region" description="Helical" evidence="1">
    <location>
        <begin position="227"/>
        <end position="245"/>
    </location>
</feature>
<feature type="transmembrane region" description="Helical" evidence="1">
    <location>
        <begin position="421"/>
        <end position="438"/>
    </location>
</feature>
<dbReference type="OrthoDB" id="4582561at2759"/>
<keyword evidence="2" id="KW-0732">Signal</keyword>
<feature type="transmembrane region" description="Helical" evidence="1">
    <location>
        <begin position="511"/>
        <end position="531"/>
    </location>
</feature>
<gene>
    <name evidence="3" type="ORF">ALECFALPRED_005356</name>
</gene>
<protein>
    <submittedName>
        <fullName evidence="3">Uncharacterized protein</fullName>
    </submittedName>
</protein>